<evidence type="ECO:0000313" key="2">
    <source>
        <dbReference type="EMBL" id="KAJ3606408.1"/>
    </source>
</evidence>
<proteinExistence type="predicted"/>
<sequence>MGEYLKEKVGFKASFRRNTAWIKPNASGRRVVLAGAQVRQCRPQSLHSLEARGPAKAWVGKPGCGASYGEREGALRRERSLPGFTRSRGALGEWRTEGEAQTAVLSDDTVCSEQLLLDICSSSTLPRAVMEESEEHGEQGEQAELAGR</sequence>
<keyword evidence="3" id="KW-1185">Reference proteome</keyword>
<reference evidence="2" key="1">
    <citation type="submission" date="2022-07" db="EMBL/GenBank/DDBJ databases">
        <title>Chromosome-level genome of Muraenolepis orangiensis.</title>
        <authorList>
            <person name="Kim J."/>
        </authorList>
    </citation>
    <scope>NUCLEOTIDE SEQUENCE</scope>
    <source>
        <strain evidence="2">KU_S4_2022</strain>
        <tissue evidence="2">Muscle</tissue>
    </source>
</reference>
<protein>
    <submittedName>
        <fullName evidence="2">Uncharacterized protein</fullName>
    </submittedName>
</protein>
<organism evidence="2 3">
    <name type="scientific">Muraenolepis orangiensis</name>
    <name type="common">Patagonian moray cod</name>
    <dbReference type="NCBI Taxonomy" id="630683"/>
    <lineage>
        <taxon>Eukaryota</taxon>
        <taxon>Metazoa</taxon>
        <taxon>Chordata</taxon>
        <taxon>Craniata</taxon>
        <taxon>Vertebrata</taxon>
        <taxon>Euteleostomi</taxon>
        <taxon>Actinopterygii</taxon>
        <taxon>Neopterygii</taxon>
        <taxon>Teleostei</taxon>
        <taxon>Neoteleostei</taxon>
        <taxon>Acanthomorphata</taxon>
        <taxon>Zeiogadaria</taxon>
        <taxon>Gadariae</taxon>
        <taxon>Gadiformes</taxon>
        <taxon>Muraenolepidoidei</taxon>
        <taxon>Muraenolepididae</taxon>
        <taxon>Muraenolepis</taxon>
    </lineage>
</organism>
<name>A0A9Q0EIY3_9TELE</name>
<dbReference type="AlphaFoldDB" id="A0A9Q0EIY3"/>
<gene>
    <name evidence="2" type="ORF">NHX12_025929</name>
</gene>
<feature type="region of interest" description="Disordered" evidence="1">
    <location>
        <begin position="129"/>
        <end position="148"/>
    </location>
</feature>
<accession>A0A9Q0EIY3</accession>
<evidence type="ECO:0000313" key="3">
    <source>
        <dbReference type="Proteomes" id="UP001148018"/>
    </source>
</evidence>
<dbReference type="Proteomes" id="UP001148018">
    <property type="component" value="Unassembled WGS sequence"/>
</dbReference>
<comment type="caution">
    <text evidence="2">The sequence shown here is derived from an EMBL/GenBank/DDBJ whole genome shotgun (WGS) entry which is preliminary data.</text>
</comment>
<dbReference type="EMBL" id="JANIIK010000042">
    <property type="protein sequence ID" value="KAJ3606408.1"/>
    <property type="molecule type" value="Genomic_DNA"/>
</dbReference>
<evidence type="ECO:0000256" key="1">
    <source>
        <dbReference type="SAM" id="MobiDB-lite"/>
    </source>
</evidence>